<name>A0A367IJI2_RHIST</name>
<keyword evidence="2" id="KW-1185">Reference proteome</keyword>
<accession>A0A367IJI2</accession>
<evidence type="ECO:0000313" key="1">
    <source>
        <dbReference type="EMBL" id="RCH77818.1"/>
    </source>
</evidence>
<reference evidence="1 2" key="1">
    <citation type="journal article" date="2018" name="G3 (Bethesda)">
        <title>Phylogenetic and Phylogenomic Definition of Rhizopus Species.</title>
        <authorList>
            <person name="Gryganskyi A.P."/>
            <person name="Golan J."/>
            <person name="Dolatabadi S."/>
            <person name="Mondo S."/>
            <person name="Robb S."/>
            <person name="Idnurm A."/>
            <person name="Muszewska A."/>
            <person name="Steczkiewicz K."/>
            <person name="Masonjones S."/>
            <person name="Liao H.L."/>
            <person name="Gajdeczka M.T."/>
            <person name="Anike F."/>
            <person name="Vuek A."/>
            <person name="Anishchenko I.M."/>
            <person name="Voigt K."/>
            <person name="de Hoog G.S."/>
            <person name="Smith M.E."/>
            <person name="Heitman J."/>
            <person name="Vilgalys R."/>
            <person name="Stajich J.E."/>
        </authorList>
    </citation>
    <scope>NUCLEOTIDE SEQUENCE [LARGE SCALE GENOMIC DNA]</scope>
    <source>
        <strain evidence="1 2">LSU 92-RS-03</strain>
    </source>
</reference>
<dbReference type="AlphaFoldDB" id="A0A367IJI2"/>
<protein>
    <submittedName>
        <fullName evidence="1">Uncharacterized protein</fullName>
    </submittedName>
</protein>
<dbReference type="Proteomes" id="UP000253551">
    <property type="component" value="Unassembled WGS sequence"/>
</dbReference>
<comment type="caution">
    <text evidence="1">The sequence shown here is derived from an EMBL/GenBank/DDBJ whole genome shotgun (WGS) entry which is preliminary data.</text>
</comment>
<gene>
    <name evidence="1" type="ORF">CU098_004761</name>
</gene>
<organism evidence="1 2">
    <name type="scientific">Rhizopus stolonifer</name>
    <name type="common">Rhizopus nigricans</name>
    <dbReference type="NCBI Taxonomy" id="4846"/>
    <lineage>
        <taxon>Eukaryota</taxon>
        <taxon>Fungi</taxon>
        <taxon>Fungi incertae sedis</taxon>
        <taxon>Mucoromycota</taxon>
        <taxon>Mucoromycotina</taxon>
        <taxon>Mucoromycetes</taxon>
        <taxon>Mucorales</taxon>
        <taxon>Mucorineae</taxon>
        <taxon>Rhizopodaceae</taxon>
        <taxon>Rhizopus</taxon>
    </lineage>
</organism>
<evidence type="ECO:0000313" key="2">
    <source>
        <dbReference type="Proteomes" id="UP000253551"/>
    </source>
</evidence>
<proteinExistence type="predicted"/>
<dbReference type="OrthoDB" id="2279737at2759"/>
<sequence length="197" mass="22697">MFSSVDQLYLSLFLTNHAKRSIQGHCIQIFSIKGQINQVKLVNDGLYVSRGLGSLRLPTCWGDMYKARILLERLMNMKKLALSNRDHHIEMVNNKTIISKSMNQWQHRDGSPYQNVDELSSCSSSSASSSASPTAKERGRFRFVRGSWFPPTKKNSTTYDGDYPKYFFTPPPPMRIHTAEFYSCIIFNQYLAIVKYY</sequence>
<dbReference type="EMBL" id="PJQM01007710">
    <property type="protein sequence ID" value="RCH77818.1"/>
    <property type="molecule type" value="Genomic_DNA"/>
</dbReference>